<protein>
    <recommendedName>
        <fullName evidence="4">HTH luxR-type domain-containing protein</fullName>
    </recommendedName>
</protein>
<accession>A0A101PSS4</accession>
<dbReference type="InterPro" id="IPR016032">
    <property type="entry name" value="Sig_transdc_resp-reg_C-effctor"/>
</dbReference>
<dbReference type="GO" id="GO:0006355">
    <property type="term" value="P:regulation of DNA-templated transcription"/>
    <property type="evidence" value="ECO:0007669"/>
    <property type="project" value="InterPro"/>
</dbReference>
<dbReference type="GO" id="GO:0003677">
    <property type="term" value="F:DNA binding"/>
    <property type="evidence" value="ECO:0007669"/>
    <property type="project" value="UniProtKB-KW"/>
</dbReference>
<dbReference type="SMART" id="SM00421">
    <property type="entry name" value="HTH_LUXR"/>
    <property type="match status" value="1"/>
</dbReference>
<organism evidence="5 6">
    <name type="scientific">Streptomyces corchorusii</name>
    <name type="common">Streptomyces chibaensis</name>
    <dbReference type="NCBI Taxonomy" id="1903"/>
    <lineage>
        <taxon>Bacteria</taxon>
        <taxon>Bacillati</taxon>
        <taxon>Actinomycetota</taxon>
        <taxon>Actinomycetes</taxon>
        <taxon>Kitasatosporales</taxon>
        <taxon>Streptomycetaceae</taxon>
        <taxon>Streptomyces</taxon>
    </lineage>
</organism>
<sequence>MSKPHVAVQSTDPITRCGLEHALERSPQLLLTAVEEADVVVVALDTVDAAALETLQALKPGEDARFVVVASRGWYVDPTLAVECGVRAVLWREEANANALVRAVAMVAAGQAWLPPSVQGRLLDQVEHVQREVLRPRGLTSSGLTGREIDVLRMLSEGLDLAEIAQKMSYSERTIKKIISSVTTRLQLRNRVHAVTYAIRAGLI</sequence>
<reference evidence="5 6" key="1">
    <citation type="submission" date="2015-10" db="EMBL/GenBank/DDBJ databases">
        <title>Draft genome sequence of Streptomyces corchorusii DSM 40340, type strain for the species Streptomyces corchorusii.</title>
        <authorList>
            <person name="Ruckert C."/>
            <person name="Winkler A."/>
            <person name="Kalinowski J."/>
            <person name="Kampfer P."/>
            <person name="Glaeser S."/>
        </authorList>
    </citation>
    <scope>NUCLEOTIDE SEQUENCE [LARGE SCALE GENOMIC DNA]</scope>
    <source>
        <strain evidence="5 6">DSM 40340</strain>
    </source>
</reference>
<dbReference type="AlphaFoldDB" id="A0A101PSS4"/>
<dbReference type="RefSeq" id="WP_059266509.1">
    <property type="nucleotide sequence ID" value="NZ_KQ948372.1"/>
</dbReference>
<feature type="domain" description="HTH luxR-type" evidence="4">
    <location>
        <begin position="137"/>
        <end position="202"/>
    </location>
</feature>
<dbReference type="InterPro" id="IPR000792">
    <property type="entry name" value="Tscrpt_reg_LuxR_C"/>
</dbReference>
<gene>
    <name evidence="5" type="ORF">AQJ11_38960</name>
</gene>
<dbReference type="PROSITE" id="PS50043">
    <property type="entry name" value="HTH_LUXR_2"/>
    <property type="match status" value="1"/>
</dbReference>
<dbReference type="Pfam" id="PF00196">
    <property type="entry name" value="GerE"/>
    <property type="match status" value="1"/>
</dbReference>
<dbReference type="PRINTS" id="PR00038">
    <property type="entry name" value="HTHLUXR"/>
</dbReference>
<dbReference type="PANTHER" id="PTHR43214:SF24">
    <property type="entry name" value="TRANSCRIPTIONAL REGULATORY PROTEIN NARL-RELATED"/>
    <property type="match status" value="1"/>
</dbReference>
<dbReference type="InterPro" id="IPR039420">
    <property type="entry name" value="WalR-like"/>
</dbReference>
<evidence type="ECO:0000256" key="2">
    <source>
        <dbReference type="ARBA" id="ARBA00023125"/>
    </source>
</evidence>
<evidence type="ECO:0000256" key="1">
    <source>
        <dbReference type="ARBA" id="ARBA00023015"/>
    </source>
</evidence>
<evidence type="ECO:0000259" key="4">
    <source>
        <dbReference type="PROSITE" id="PS50043"/>
    </source>
</evidence>
<evidence type="ECO:0000256" key="3">
    <source>
        <dbReference type="ARBA" id="ARBA00023163"/>
    </source>
</evidence>
<evidence type="ECO:0000313" key="6">
    <source>
        <dbReference type="Proteomes" id="UP000053398"/>
    </source>
</evidence>
<dbReference type="Proteomes" id="UP000053398">
    <property type="component" value="Unassembled WGS sequence"/>
</dbReference>
<dbReference type="Gene3D" id="3.40.50.2300">
    <property type="match status" value="1"/>
</dbReference>
<keyword evidence="6" id="KW-1185">Reference proteome</keyword>
<comment type="caution">
    <text evidence="5">The sequence shown here is derived from an EMBL/GenBank/DDBJ whole genome shotgun (WGS) entry which is preliminary data.</text>
</comment>
<keyword evidence="1" id="KW-0805">Transcription regulation</keyword>
<keyword evidence="2" id="KW-0238">DNA-binding</keyword>
<dbReference type="SUPFAM" id="SSF46894">
    <property type="entry name" value="C-terminal effector domain of the bipartite response regulators"/>
    <property type="match status" value="1"/>
</dbReference>
<evidence type="ECO:0000313" key="5">
    <source>
        <dbReference type="EMBL" id="KUN16773.1"/>
    </source>
</evidence>
<dbReference type="EMBL" id="LMWP01000051">
    <property type="protein sequence ID" value="KUN16773.1"/>
    <property type="molecule type" value="Genomic_DNA"/>
</dbReference>
<keyword evidence="3" id="KW-0804">Transcription</keyword>
<dbReference type="CDD" id="cd06170">
    <property type="entry name" value="LuxR_C_like"/>
    <property type="match status" value="1"/>
</dbReference>
<name>A0A101PSS4_STRCK</name>
<dbReference type="PANTHER" id="PTHR43214">
    <property type="entry name" value="TWO-COMPONENT RESPONSE REGULATOR"/>
    <property type="match status" value="1"/>
</dbReference>
<proteinExistence type="predicted"/>